<reference evidence="3 4" key="1">
    <citation type="submission" date="2019-11" db="EMBL/GenBank/DDBJ databases">
        <authorList>
            <person name="Im W.T."/>
        </authorList>
    </citation>
    <scope>NUCLEOTIDE SEQUENCE [LARGE SCALE GENOMIC DNA]</scope>
    <source>
        <strain evidence="3 4">SB-02</strain>
    </source>
</reference>
<dbReference type="Gene3D" id="3.30.1330.40">
    <property type="entry name" value="RutC-like"/>
    <property type="match status" value="1"/>
</dbReference>
<name>A0A6I6GDI1_9BACT</name>
<feature type="signal peptide" evidence="1">
    <location>
        <begin position="1"/>
        <end position="19"/>
    </location>
</feature>
<proteinExistence type="predicted"/>
<dbReference type="CDD" id="cd02199">
    <property type="entry name" value="YjgF_YER057c_UK114_like_1"/>
    <property type="match status" value="1"/>
</dbReference>
<dbReference type="Proteomes" id="UP000426027">
    <property type="component" value="Chromosome"/>
</dbReference>
<evidence type="ECO:0000313" key="3">
    <source>
        <dbReference type="EMBL" id="QGW29863.1"/>
    </source>
</evidence>
<dbReference type="SUPFAM" id="SSF55298">
    <property type="entry name" value="YjgF-like"/>
    <property type="match status" value="1"/>
</dbReference>
<organism evidence="3 4">
    <name type="scientific">Phnomibacter ginsenosidimutans</name>
    <dbReference type="NCBI Taxonomy" id="2676868"/>
    <lineage>
        <taxon>Bacteria</taxon>
        <taxon>Pseudomonadati</taxon>
        <taxon>Bacteroidota</taxon>
        <taxon>Chitinophagia</taxon>
        <taxon>Chitinophagales</taxon>
        <taxon>Chitinophagaceae</taxon>
        <taxon>Phnomibacter</taxon>
    </lineage>
</organism>
<evidence type="ECO:0000313" key="4">
    <source>
        <dbReference type="Proteomes" id="UP000426027"/>
    </source>
</evidence>
<dbReference type="RefSeq" id="WP_157480487.1">
    <property type="nucleotide sequence ID" value="NZ_CP046566.1"/>
</dbReference>
<dbReference type="EMBL" id="CP046566">
    <property type="protein sequence ID" value="QGW29863.1"/>
    <property type="molecule type" value="Genomic_DNA"/>
</dbReference>
<feature type="domain" description="Endoribonuclease L-PSP/chorismate mutase-like" evidence="2">
    <location>
        <begin position="25"/>
        <end position="158"/>
    </location>
</feature>
<evidence type="ECO:0000256" key="1">
    <source>
        <dbReference type="SAM" id="SignalP"/>
    </source>
</evidence>
<protein>
    <submittedName>
        <fullName evidence="3">RidA family protein</fullName>
    </submittedName>
</protein>
<evidence type="ECO:0000259" key="2">
    <source>
        <dbReference type="Pfam" id="PF14588"/>
    </source>
</evidence>
<keyword evidence="1" id="KW-0732">Signal</keyword>
<sequence length="173" mass="18481">MRLPVFLLVLLISSFRVSAQQTPEEKIAALGFTLPPTTAPIANYVKWVKVGNVLYTSGHGPTNAQGETIKGKLGATLTIEQGYDAARLTGLQLLATLKSAIGDLSKVKRIVKVLGLVNCTDTFGDQPKVMNGFSDLMVAVFGEKGRHARSAVGTNALPNGMAIEIEMIVELEK</sequence>
<feature type="chain" id="PRO_5026136438" evidence="1">
    <location>
        <begin position="20"/>
        <end position="173"/>
    </location>
</feature>
<dbReference type="AlphaFoldDB" id="A0A6I6GDI1"/>
<dbReference type="InterPro" id="IPR013813">
    <property type="entry name" value="Endoribo_LPSP/chorism_mut-like"/>
</dbReference>
<dbReference type="Pfam" id="PF14588">
    <property type="entry name" value="YjgF_endoribonc"/>
    <property type="match status" value="1"/>
</dbReference>
<keyword evidence="4" id="KW-1185">Reference proteome</keyword>
<dbReference type="PANTHER" id="PTHR43760">
    <property type="entry name" value="ENDORIBONUCLEASE-RELATED"/>
    <property type="match status" value="1"/>
</dbReference>
<gene>
    <name evidence="3" type="ORF">GLV81_18600</name>
</gene>
<accession>A0A6I6GDI1</accession>
<dbReference type="InterPro" id="IPR035959">
    <property type="entry name" value="RutC-like_sf"/>
</dbReference>
<dbReference type="PANTHER" id="PTHR43760:SF1">
    <property type="entry name" value="ENDORIBONUCLEASE L-PSP_CHORISMATE MUTASE-LIKE DOMAIN-CONTAINING PROTEIN"/>
    <property type="match status" value="1"/>
</dbReference>
<dbReference type="KEGG" id="fls:GLV81_18600"/>